<evidence type="ECO:0000256" key="2">
    <source>
        <dbReference type="ARBA" id="ARBA00012513"/>
    </source>
</evidence>
<keyword evidence="8" id="KW-0175">Coiled coil</keyword>
<protein>
    <recommendedName>
        <fullName evidence="2">non-specific serine/threonine protein kinase</fullName>
        <ecNumber evidence="2">2.7.11.1</ecNumber>
    </recommendedName>
</protein>
<feature type="domain" description="Protein kinase" evidence="12">
    <location>
        <begin position="30"/>
        <end position="283"/>
    </location>
</feature>
<dbReference type="PROSITE" id="PS00107">
    <property type="entry name" value="PROTEIN_KINASE_ATP"/>
    <property type="match status" value="1"/>
</dbReference>
<feature type="binding site" evidence="11">
    <location>
        <position position="60"/>
    </location>
    <ligand>
        <name>ATP</name>
        <dbReference type="ChEBI" id="CHEBI:30616"/>
    </ligand>
</feature>
<evidence type="ECO:0000256" key="10">
    <source>
        <dbReference type="ARBA" id="ARBA00048679"/>
    </source>
</evidence>
<name>A0A183EC93_9BILA</name>
<evidence type="ECO:0000256" key="6">
    <source>
        <dbReference type="ARBA" id="ARBA00022777"/>
    </source>
</evidence>
<accession>A0A183EC93</accession>
<keyword evidence="3" id="KW-0723">Serine/threonine-protein kinase</keyword>
<reference evidence="13 14" key="2">
    <citation type="submission" date="2018-11" db="EMBL/GenBank/DDBJ databases">
        <authorList>
            <consortium name="Pathogen Informatics"/>
        </authorList>
    </citation>
    <scope>NUCLEOTIDE SEQUENCE [LARGE SCALE GENOMIC DNA]</scope>
</reference>
<proteinExistence type="inferred from homology"/>
<dbReference type="Proteomes" id="UP000271098">
    <property type="component" value="Unassembled WGS sequence"/>
</dbReference>
<keyword evidence="4" id="KW-0808">Transferase</keyword>
<dbReference type="InterPro" id="IPR011009">
    <property type="entry name" value="Kinase-like_dom_sf"/>
</dbReference>
<dbReference type="WBParaSite" id="GPUH_0001860901-mRNA-1">
    <property type="protein sequence ID" value="GPUH_0001860901-mRNA-1"/>
    <property type="gene ID" value="GPUH_0001860901"/>
</dbReference>
<comment type="catalytic activity">
    <reaction evidence="10">
        <text>L-seryl-[protein] + ATP = O-phospho-L-seryl-[protein] + ADP + H(+)</text>
        <dbReference type="Rhea" id="RHEA:17989"/>
        <dbReference type="Rhea" id="RHEA-COMP:9863"/>
        <dbReference type="Rhea" id="RHEA-COMP:11604"/>
        <dbReference type="ChEBI" id="CHEBI:15378"/>
        <dbReference type="ChEBI" id="CHEBI:29999"/>
        <dbReference type="ChEBI" id="CHEBI:30616"/>
        <dbReference type="ChEBI" id="CHEBI:83421"/>
        <dbReference type="ChEBI" id="CHEBI:456216"/>
        <dbReference type="EC" id="2.7.11.1"/>
    </reaction>
</comment>
<evidence type="ECO:0000256" key="3">
    <source>
        <dbReference type="ARBA" id="ARBA00022527"/>
    </source>
</evidence>
<evidence type="ECO:0000313" key="13">
    <source>
        <dbReference type="EMBL" id="VDN32061.1"/>
    </source>
</evidence>
<comment type="catalytic activity">
    <reaction evidence="9">
        <text>L-threonyl-[protein] + ATP = O-phospho-L-threonyl-[protein] + ADP + H(+)</text>
        <dbReference type="Rhea" id="RHEA:46608"/>
        <dbReference type="Rhea" id="RHEA-COMP:11060"/>
        <dbReference type="Rhea" id="RHEA-COMP:11605"/>
        <dbReference type="ChEBI" id="CHEBI:15378"/>
        <dbReference type="ChEBI" id="CHEBI:30013"/>
        <dbReference type="ChEBI" id="CHEBI:30616"/>
        <dbReference type="ChEBI" id="CHEBI:61977"/>
        <dbReference type="ChEBI" id="CHEBI:456216"/>
        <dbReference type="EC" id="2.7.11.1"/>
    </reaction>
</comment>
<reference evidence="15" key="1">
    <citation type="submission" date="2016-06" db="UniProtKB">
        <authorList>
            <consortium name="WormBaseParasite"/>
        </authorList>
    </citation>
    <scope>IDENTIFICATION</scope>
</reference>
<dbReference type="AlphaFoldDB" id="A0A183EC93"/>
<evidence type="ECO:0000256" key="8">
    <source>
        <dbReference type="ARBA" id="ARBA00023054"/>
    </source>
</evidence>
<organism evidence="15">
    <name type="scientific">Gongylonema pulchrum</name>
    <dbReference type="NCBI Taxonomy" id="637853"/>
    <lineage>
        <taxon>Eukaryota</taxon>
        <taxon>Metazoa</taxon>
        <taxon>Ecdysozoa</taxon>
        <taxon>Nematoda</taxon>
        <taxon>Chromadorea</taxon>
        <taxon>Rhabditida</taxon>
        <taxon>Spirurina</taxon>
        <taxon>Spiruromorpha</taxon>
        <taxon>Spiruroidea</taxon>
        <taxon>Gongylonematidae</taxon>
        <taxon>Gongylonema</taxon>
    </lineage>
</organism>
<comment type="similarity">
    <text evidence="1">Belongs to the protein kinase superfamily. STE Ser/Thr protein kinase family. STE20 subfamily.</text>
</comment>
<dbReference type="OrthoDB" id="10016527at2759"/>
<evidence type="ECO:0000256" key="5">
    <source>
        <dbReference type="ARBA" id="ARBA00022741"/>
    </source>
</evidence>
<dbReference type="PROSITE" id="PS50011">
    <property type="entry name" value="PROTEIN_KINASE_DOM"/>
    <property type="match status" value="1"/>
</dbReference>
<dbReference type="PANTHER" id="PTHR47167">
    <property type="entry name" value="SERINE/THREONINE-PROTEIN KINASE TAO1-LIKE PROTEIN"/>
    <property type="match status" value="1"/>
</dbReference>
<keyword evidence="7 11" id="KW-0067">ATP-binding</keyword>
<dbReference type="GO" id="GO:0005524">
    <property type="term" value="F:ATP binding"/>
    <property type="evidence" value="ECO:0007669"/>
    <property type="project" value="UniProtKB-UniRule"/>
</dbReference>
<dbReference type="InterPro" id="IPR051234">
    <property type="entry name" value="TAO_STE20_kinase"/>
</dbReference>
<dbReference type="Gene3D" id="1.10.510.10">
    <property type="entry name" value="Transferase(Phosphotransferase) domain 1"/>
    <property type="match status" value="2"/>
</dbReference>
<keyword evidence="14" id="KW-1185">Reference proteome</keyword>
<dbReference type="EC" id="2.7.11.1" evidence="2"/>
<gene>
    <name evidence="13" type="ORF">GPUH_LOCUS18584</name>
</gene>
<dbReference type="PANTHER" id="PTHR47167:SF4">
    <property type="entry name" value="SERINE_THREONINE-PROTEIN KINASE TAO"/>
    <property type="match status" value="1"/>
</dbReference>
<dbReference type="InterPro" id="IPR017441">
    <property type="entry name" value="Protein_kinase_ATP_BS"/>
</dbReference>
<dbReference type="Pfam" id="PF00069">
    <property type="entry name" value="Pkinase"/>
    <property type="match status" value="1"/>
</dbReference>
<dbReference type="EMBL" id="UYRT01087016">
    <property type="protein sequence ID" value="VDN32061.1"/>
    <property type="molecule type" value="Genomic_DNA"/>
</dbReference>
<dbReference type="InterPro" id="IPR000719">
    <property type="entry name" value="Prot_kinase_dom"/>
</dbReference>
<keyword evidence="5 11" id="KW-0547">Nucleotide-binding</keyword>
<evidence type="ECO:0000313" key="14">
    <source>
        <dbReference type="Proteomes" id="UP000271098"/>
    </source>
</evidence>
<dbReference type="Gene3D" id="3.30.200.20">
    <property type="entry name" value="Phosphorylase Kinase, domain 1"/>
    <property type="match status" value="1"/>
</dbReference>
<evidence type="ECO:0000256" key="1">
    <source>
        <dbReference type="ARBA" id="ARBA00008874"/>
    </source>
</evidence>
<keyword evidence="6" id="KW-0418">Kinase</keyword>
<sequence>MPNPSSGKPGSLKDPAVASLFCVKDPEQRFEDLREIGHGSFGAVFFAQDTETNTTVAIKKMAFSGKQAAEKWSDIIKEVTFLKNIRHRNIVEYRACYLKDHTCWLVMEYCIGSAADIVEVHRSPIRECEIAAIIEQTLHGLIYLHSLGRIHRDVKAGNILLTDCGIVKIGKLLSKITLCFCACINTLAYDQSSQGAVFSADFGSASIACPAQSFVAERRPPLFNMNAMSALYHIAQNDPPTLAEVPPGEMPWSSDFRSFVELCLRKDPRERIKADRCQHHPFILNRQLDGVILGLIARTKALVSDLDNFQYRKMRKLVYLDEQQNAAMDDTLTSADRHDADEELSGIG</sequence>
<evidence type="ECO:0000256" key="9">
    <source>
        <dbReference type="ARBA" id="ARBA00047899"/>
    </source>
</evidence>
<evidence type="ECO:0000256" key="11">
    <source>
        <dbReference type="PROSITE-ProRule" id="PRU10141"/>
    </source>
</evidence>
<dbReference type="GO" id="GO:0004674">
    <property type="term" value="F:protein serine/threonine kinase activity"/>
    <property type="evidence" value="ECO:0007669"/>
    <property type="project" value="UniProtKB-KW"/>
</dbReference>
<dbReference type="FunFam" id="3.30.200.20:FF:000029">
    <property type="entry name" value="Serine/threonine-protein kinase TAO2, putative"/>
    <property type="match status" value="1"/>
</dbReference>
<dbReference type="SUPFAM" id="SSF56112">
    <property type="entry name" value="Protein kinase-like (PK-like)"/>
    <property type="match status" value="1"/>
</dbReference>
<evidence type="ECO:0000256" key="7">
    <source>
        <dbReference type="ARBA" id="ARBA00022840"/>
    </source>
</evidence>
<evidence type="ECO:0000259" key="12">
    <source>
        <dbReference type="PROSITE" id="PS50011"/>
    </source>
</evidence>
<evidence type="ECO:0000313" key="15">
    <source>
        <dbReference type="WBParaSite" id="GPUH_0001860901-mRNA-1"/>
    </source>
</evidence>
<dbReference type="SMART" id="SM00220">
    <property type="entry name" value="S_TKc"/>
    <property type="match status" value="1"/>
</dbReference>
<evidence type="ECO:0000256" key="4">
    <source>
        <dbReference type="ARBA" id="ARBA00022679"/>
    </source>
</evidence>
<dbReference type="GO" id="GO:0005737">
    <property type="term" value="C:cytoplasm"/>
    <property type="evidence" value="ECO:0007669"/>
    <property type="project" value="TreeGrafter"/>
</dbReference>